<comment type="caution">
    <text evidence="12">The sequence shown here is derived from an EMBL/GenBank/DDBJ whole genome shotgun (WGS) entry which is preliminary data.</text>
</comment>
<evidence type="ECO:0000256" key="2">
    <source>
        <dbReference type="ARBA" id="ARBA00010637"/>
    </source>
</evidence>
<comment type="subcellular location">
    <subcellularLocation>
        <location evidence="1">Cell inner membrane</location>
        <topology evidence="1">Single-pass membrane protein</topology>
    </subcellularLocation>
</comment>
<dbReference type="EMBL" id="SHAG01000031">
    <property type="protein sequence ID" value="RZO75560.1"/>
    <property type="molecule type" value="Genomic_DNA"/>
</dbReference>
<evidence type="ECO:0000256" key="11">
    <source>
        <dbReference type="SAM" id="Phobius"/>
    </source>
</evidence>
<evidence type="ECO:0000256" key="5">
    <source>
        <dbReference type="ARBA" id="ARBA00022519"/>
    </source>
</evidence>
<keyword evidence="6 11" id="KW-0812">Transmembrane</keyword>
<keyword evidence="4 10" id="KW-1003">Cell membrane</keyword>
<evidence type="ECO:0000313" key="12">
    <source>
        <dbReference type="EMBL" id="RZO75560.1"/>
    </source>
</evidence>
<dbReference type="InterPro" id="IPR023229">
    <property type="entry name" value="T2SS_M_periplasmic_sf"/>
</dbReference>
<keyword evidence="8 11" id="KW-1133">Transmembrane helix</keyword>
<evidence type="ECO:0000256" key="9">
    <source>
        <dbReference type="ARBA" id="ARBA00023136"/>
    </source>
</evidence>
<dbReference type="GO" id="GO:0015628">
    <property type="term" value="P:protein secretion by the type II secretion system"/>
    <property type="evidence" value="ECO:0007669"/>
    <property type="project" value="InterPro"/>
</dbReference>
<comment type="similarity">
    <text evidence="2 10">Belongs to the GSP M family.</text>
</comment>
<sequence length="164" mass="18355">MSFKKAFSHQLERLNSLDVRERSALKVLVLSVGVLALYTVIWLPIHYYHEASLRQRDTQFSLLQYMRSSEQQVRAVSGAMKQRSTGQSLITDISNAAKESGIQPNRIQPESGDVVSVWFDNVVFNDLIGWVGALHEEYGVSVEQISIDRRAAPGHVSARVVLGT</sequence>
<feature type="transmembrane region" description="Helical" evidence="11">
    <location>
        <begin position="27"/>
        <end position="48"/>
    </location>
</feature>
<dbReference type="Pfam" id="PF04612">
    <property type="entry name" value="T2SSM"/>
    <property type="match status" value="1"/>
</dbReference>
<keyword evidence="7 10" id="KW-0653">Protein transport</keyword>
<evidence type="ECO:0000256" key="4">
    <source>
        <dbReference type="ARBA" id="ARBA00022475"/>
    </source>
</evidence>
<evidence type="ECO:0000256" key="1">
    <source>
        <dbReference type="ARBA" id="ARBA00004377"/>
    </source>
</evidence>
<comment type="function">
    <text evidence="10">Inner membrane component of the type II secretion system required for the energy-dependent secretion of extracellular factors such as proteases and toxins from the periplasm.</text>
</comment>
<dbReference type="Proteomes" id="UP000316199">
    <property type="component" value="Unassembled WGS sequence"/>
</dbReference>
<keyword evidence="3 10" id="KW-0813">Transport</keyword>
<evidence type="ECO:0000256" key="10">
    <source>
        <dbReference type="PIRNR" id="PIRNR006291"/>
    </source>
</evidence>
<accession>A0A520RZA0</accession>
<dbReference type="Gene3D" id="3.30.1360.100">
    <property type="entry name" value="General secretion pathway protein M, EpsM"/>
    <property type="match status" value="1"/>
</dbReference>
<evidence type="ECO:0000256" key="6">
    <source>
        <dbReference type="ARBA" id="ARBA00022692"/>
    </source>
</evidence>
<dbReference type="PIRSF" id="PIRSF006291">
    <property type="entry name" value="GspM"/>
    <property type="match status" value="1"/>
</dbReference>
<dbReference type="GO" id="GO:0015627">
    <property type="term" value="C:type II protein secretion system complex"/>
    <property type="evidence" value="ECO:0007669"/>
    <property type="project" value="InterPro"/>
</dbReference>
<dbReference type="SUPFAM" id="SSF103054">
    <property type="entry name" value="General secretion pathway protein M, EpsM"/>
    <property type="match status" value="1"/>
</dbReference>
<keyword evidence="9 10" id="KW-0472">Membrane</keyword>
<dbReference type="GO" id="GO:0005886">
    <property type="term" value="C:plasma membrane"/>
    <property type="evidence" value="ECO:0007669"/>
    <property type="project" value="UniProtKB-SubCell"/>
</dbReference>
<organism evidence="12 13">
    <name type="scientific">OM182 bacterium</name>
    <dbReference type="NCBI Taxonomy" id="2510334"/>
    <lineage>
        <taxon>Bacteria</taxon>
        <taxon>Pseudomonadati</taxon>
        <taxon>Pseudomonadota</taxon>
        <taxon>Gammaproteobacteria</taxon>
        <taxon>OMG group</taxon>
        <taxon>OM182 clade</taxon>
    </lineage>
</organism>
<evidence type="ECO:0000256" key="8">
    <source>
        <dbReference type="ARBA" id="ARBA00022989"/>
    </source>
</evidence>
<dbReference type="InterPro" id="IPR007690">
    <property type="entry name" value="T2SS_GspM"/>
</dbReference>
<name>A0A520RZA0_9GAMM</name>
<proteinExistence type="inferred from homology"/>
<keyword evidence="5 10" id="KW-0997">Cell inner membrane</keyword>
<evidence type="ECO:0000256" key="3">
    <source>
        <dbReference type="ARBA" id="ARBA00022448"/>
    </source>
</evidence>
<protein>
    <recommendedName>
        <fullName evidence="10">Type II secretion system protein M</fullName>
        <shortName evidence="10">T2SS protein M</shortName>
    </recommendedName>
    <alternativeName>
        <fullName evidence="10">General secretion pathway protein M</fullName>
    </alternativeName>
</protein>
<dbReference type="AlphaFoldDB" id="A0A520RZA0"/>
<gene>
    <name evidence="12" type="ORF">EVA68_06755</name>
</gene>
<evidence type="ECO:0000256" key="7">
    <source>
        <dbReference type="ARBA" id="ARBA00022927"/>
    </source>
</evidence>
<evidence type="ECO:0000313" key="13">
    <source>
        <dbReference type="Proteomes" id="UP000316199"/>
    </source>
</evidence>
<reference evidence="12 13" key="1">
    <citation type="submission" date="2019-02" db="EMBL/GenBank/DDBJ databases">
        <title>Prokaryotic population dynamics and viral predation in marine succession experiment using metagenomics: the confinement effect.</title>
        <authorList>
            <person name="Haro-Moreno J.M."/>
            <person name="Rodriguez-Valera F."/>
            <person name="Lopez-Perez M."/>
        </authorList>
    </citation>
    <scope>NUCLEOTIDE SEQUENCE [LARGE SCALE GENOMIC DNA]</scope>
    <source>
        <strain evidence="12">MED-G157</strain>
    </source>
</reference>